<gene>
    <name evidence="1" type="ORF">DPEC_G00032620</name>
</gene>
<reference evidence="1" key="1">
    <citation type="submission" date="2021-05" db="EMBL/GenBank/DDBJ databases">
        <authorList>
            <person name="Pan Q."/>
            <person name="Jouanno E."/>
            <person name="Zahm M."/>
            <person name="Klopp C."/>
            <person name="Cabau C."/>
            <person name="Louis A."/>
            <person name="Berthelot C."/>
            <person name="Parey E."/>
            <person name="Roest Crollius H."/>
            <person name="Montfort J."/>
            <person name="Robinson-Rechavi M."/>
            <person name="Bouchez O."/>
            <person name="Lampietro C."/>
            <person name="Lopez Roques C."/>
            <person name="Donnadieu C."/>
            <person name="Postlethwait J."/>
            <person name="Bobe J."/>
            <person name="Dillon D."/>
            <person name="Chandos A."/>
            <person name="von Hippel F."/>
            <person name="Guiguen Y."/>
        </authorList>
    </citation>
    <scope>NUCLEOTIDE SEQUENCE</scope>
    <source>
        <strain evidence="1">YG-Jan2019</strain>
    </source>
</reference>
<dbReference type="EMBL" id="CM055730">
    <property type="protein sequence ID" value="KAJ8013711.1"/>
    <property type="molecule type" value="Genomic_DNA"/>
</dbReference>
<dbReference type="Proteomes" id="UP001157502">
    <property type="component" value="Chromosome 3"/>
</dbReference>
<organism evidence="1 2">
    <name type="scientific">Dallia pectoralis</name>
    <name type="common">Alaska blackfish</name>
    <dbReference type="NCBI Taxonomy" id="75939"/>
    <lineage>
        <taxon>Eukaryota</taxon>
        <taxon>Metazoa</taxon>
        <taxon>Chordata</taxon>
        <taxon>Craniata</taxon>
        <taxon>Vertebrata</taxon>
        <taxon>Euteleostomi</taxon>
        <taxon>Actinopterygii</taxon>
        <taxon>Neopterygii</taxon>
        <taxon>Teleostei</taxon>
        <taxon>Protacanthopterygii</taxon>
        <taxon>Esociformes</taxon>
        <taxon>Umbridae</taxon>
        <taxon>Dallia</taxon>
    </lineage>
</organism>
<evidence type="ECO:0000313" key="1">
    <source>
        <dbReference type="EMBL" id="KAJ8013711.1"/>
    </source>
</evidence>
<sequence>MRTYRSVAGAHALALLSKLNVQRMEGKFCDCVIRQHRNPGKLYLAHKSVLAASSPVLASLLPSKSALLELQFPSTTTDVLGSLLDFIYTGTVPPADPDGSFLSAATYLQIEELQQALRNSRQDTSSESDCIVAADMKTTLRGEKSDQQQNIDSTQFPLSCEVVPVICHASKRKKHSLVSETQPQSYVMNNVSDLTSNKTGVTTFKVTTGQRQHLKQSYVKEEEEVEQGALYDSPPEYRRILSAGSPVPDLPSVVPEDAACYSDELHNDEKFVFPMSGSMARSDLRGGLGLTVEANVSDCVLLDIPAERPPAGHAGSNHSQLSFMTPGSGPPYRCTMCDRAFSQRGSLNRHMRSHLGVRPYPCPQCPMTFSRQYRVTEHMRVHQRGSEDFQRTDAI</sequence>
<protein>
    <submittedName>
        <fullName evidence="1">Uncharacterized protein</fullName>
    </submittedName>
</protein>
<keyword evidence="2" id="KW-1185">Reference proteome</keyword>
<evidence type="ECO:0000313" key="2">
    <source>
        <dbReference type="Proteomes" id="UP001157502"/>
    </source>
</evidence>
<accession>A0ACC2HCN8</accession>
<comment type="caution">
    <text evidence="1">The sequence shown here is derived from an EMBL/GenBank/DDBJ whole genome shotgun (WGS) entry which is preliminary data.</text>
</comment>
<proteinExistence type="predicted"/>
<name>A0ACC2HCN8_DALPE</name>